<evidence type="ECO:0000256" key="11">
    <source>
        <dbReference type="ARBA" id="ARBA00023305"/>
    </source>
</evidence>
<keyword evidence="9" id="KW-0804">Transcription</keyword>
<feature type="domain" description="CVC" evidence="19">
    <location>
        <begin position="286"/>
        <end position="337"/>
    </location>
</feature>
<dbReference type="GO" id="GO:0000981">
    <property type="term" value="F:DNA-binding transcription factor activity, RNA polymerase II-specific"/>
    <property type="evidence" value="ECO:0007669"/>
    <property type="project" value="InterPro"/>
</dbReference>
<dbReference type="CDD" id="cd00086">
    <property type="entry name" value="homeodomain"/>
    <property type="match status" value="1"/>
</dbReference>
<dbReference type="GO" id="GO:0007601">
    <property type="term" value="P:visual perception"/>
    <property type="evidence" value="ECO:0007669"/>
    <property type="project" value="UniProtKB-KW"/>
</dbReference>
<keyword evidence="11" id="KW-0844">Vision</keyword>
<evidence type="ECO:0000259" key="17">
    <source>
        <dbReference type="PROSITE" id="PS50071"/>
    </source>
</evidence>
<feature type="compositionally biased region" description="Basic residues" evidence="16">
    <location>
        <begin position="109"/>
        <end position="131"/>
    </location>
</feature>
<reference evidence="20" key="1">
    <citation type="submission" date="2014-05" db="EMBL/GenBank/DDBJ databases">
        <authorList>
            <person name="Chronopoulou M."/>
        </authorList>
    </citation>
    <scope>NUCLEOTIDE SEQUENCE</scope>
    <source>
        <tissue evidence="20">Whole organism</tissue>
    </source>
</reference>
<dbReference type="SMART" id="SM00389">
    <property type="entry name" value="HOX"/>
    <property type="match status" value="1"/>
</dbReference>
<protein>
    <recommendedName>
        <fullName evidence="3">Visual system homeobox 2</fullName>
    </recommendedName>
    <alternativeName>
        <fullName evidence="12">Ceh-10 homeodomain-containing homolog</fullName>
    </alternativeName>
    <alternativeName>
        <fullName evidence="13">Homeobox protein CHX10</fullName>
    </alternativeName>
</protein>
<sequence length="481" mass="52030">MIHVDDPLPLHHRTPNTTTNNSGSSSASSTTSSSGSTNNNNNNNNNSSSRTSFQPKNPFAIQELLGLSSSSTSSTSTHGGIDTPSNDLKSSCFSASSAAAAAALQSYHQHSHSSHHHHLLHHHHGGHHSSKPTHSTNGHSSSGPNNRETAAQEYSRMYFNSAGLFSSAAAVAASGFSGLSASSGHGIFDTSALRNEHPMSGFMSGDLEKDSSSSSLLLNSKKKKKKRRHRTIFTSYQLDELEKAFKDAHYPDVYAREMLSLKTDLPEDRIQVWFQNRRAKWRKTEKCWGKASIMAEYGLYGAMVRHSLPVPETILKDSESGESVAPWLLGMHRKSMEVAKHYGNENGQSSPLSCPPSPDPEIGAGGISHHHHPLEGDSDICKYEDLSEDEDEDGEEAMEVGGGLRAAFPDERIKAELRSNSIAVLRAKAQEHSAKILASHKKSEEDDGDDDESFVTVVGSSSSSSFPHLRPPTSSTSSTTT</sequence>
<dbReference type="SUPFAM" id="SSF46689">
    <property type="entry name" value="Homeodomain-like"/>
    <property type="match status" value="1"/>
</dbReference>
<evidence type="ECO:0000256" key="6">
    <source>
        <dbReference type="ARBA" id="ARBA00023015"/>
    </source>
</evidence>
<dbReference type="GO" id="GO:1990837">
    <property type="term" value="F:sequence-specific double-stranded DNA binding"/>
    <property type="evidence" value="ECO:0007669"/>
    <property type="project" value="TreeGrafter"/>
</dbReference>
<feature type="region of interest" description="Disordered" evidence="16">
    <location>
        <begin position="432"/>
        <end position="481"/>
    </location>
</feature>
<dbReference type="InterPro" id="IPR052294">
    <property type="entry name" value="VSX_homeobox_regulators"/>
</dbReference>
<feature type="region of interest" description="Disordered" evidence="16">
    <location>
        <begin position="1"/>
        <end position="54"/>
    </location>
</feature>
<evidence type="ECO:0000259" key="18">
    <source>
        <dbReference type="PROSITE" id="PS50803"/>
    </source>
</evidence>
<keyword evidence="7 14" id="KW-0238">DNA-binding</keyword>
<evidence type="ECO:0000256" key="1">
    <source>
        <dbReference type="ARBA" id="ARBA00004123"/>
    </source>
</evidence>
<keyword evidence="5" id="KW-0716">Sensory transduction</keyword>
<organism evidence="20">
    <name type="scientific">Lepeophtheirus salmonis</name>
    <name type="common">Salmon louse</name>
    <name type="synonym">Caligus salmonis</name>
    <dbReference type="NCBI Taxonomy" id="72036"/>
    <lineage>
        <taxon>Eukaryota</taxon>
        <taxon>Metazoa</taxon>
        <taxon>Ecdysozoa</taxon>
        <taxon>Arthropoda</taxon>
        <taxon>Crustacea</taxon>
        <taxon>Multicrustacea</taxon>
        <taxon>Hexanauplia</taxon>
        <taxon>Copepoda</taxon>
        <taxon>Siphonostomatoida</taxon>
        <taxon>Caligidae</taxon>
        <taxon>Lepeophtheirus</taxon>
    </lineage>
</organism>
<feature type="domain" description="OAR" evidence="18">
    <location>
        <begin position="420"/>
        <end position="433"/>
    </location>
</feature>
<dbReference type="PROSITE" id="PS50071">
    <property type="entry name" value="HOMEOBOX_2"/>
    <property type="match status" value="1"/>
</dbReference>
<dbReference type="OrthoDB" id="6159439at2759"/>
<evidence type="ECO:0000256" key="9">
    <source>
        <dbReference type="ARBA" id="ARBA00023163"/>
    </source>
</evidence>
<feature type="compositionally biased region" description="Low complexity" evidence="16">
    <location>
        <begin position="16"/>
        <end position="52"/>
    </location>
</feature>
<dbReference type="PANTHER" id="PTHR46892:SF3">
    <property type="entry name" value="VISUAL SYSTEM HOMEOBOX 2"/>
    <property type="match status" value="1"/>
</dbReference>
<feature type="domain" description="Homeobox" evidence="17">
    <location>
        <begin position="224"/>
        <end position="284"/>
    </location>
</feature>
<evidence type="ECO:0000256" key="8">
    <source>
        <dbReference type="ARBA" id="ARBA00023155"/>
    </source>
</evidence>
<evidence type="ECO:0000256" key="5">
    <source>
        <dbReference type="ARBA" id="ARBA00022606"/>
    </source>
</evidence>
<dbReference type="AlphaFoldDB" id="A0A0K2TUC3"/>
<dbReference type="Pfam" id="PF03826">
    <property type="entry name" value="OAR"/>
    <property type="match status" value="1"/>
</dbReference>
<evidence type="ECO:0000256" key="2">
    <source>
        <dbReference type="ARBA" id="ARBA00005733"/>
    </source>
</evidence>
<dbReference type="PROSITE" id="PS00027">
    <property type="entry name" value="HOMEOBOX_1"/>
    <property type="match status" value="1"/>
</dbReference>
<dbReference type="FunFam" id="1.10.10.60:FF:000383">
    <property type="entry name" value="box A-binding factor"/>
    <property type="match status" value="1"/>
</dbReference>
<dbReference type="InterPro" id="IPR001356">
    <property type="entry name" value="HD"/>
</dbReference>
<dbReference type="InterPro" id="IPR003654">
    <property type="entry name" value="OAR_dom"/>
</dbReference>
<feature type="region of interest" description="Disordered" evidence="16">
    <location>
        <begin position="344"/>
        <end position="379"/>
    </location>
</feature>
<evidence type="ECO:0000256" key="13">
    <source>
        <dbReference type="ARBA" id="ARBA00031274"/>
    </source>
</evidence>
<dbReference type="InterPro" id="IPR023339">
    <property type="entry name" value="CVC"/>
</dbReference>
<evidence type="ECO:0000256" key="15">
    <source>
        <dbReference type="RuleBase" id="RU000682"/>
    </source>
</evidence>
<name>A0A0K2TUC3_LEPSM</name>
<evidence type="ECO:0000256" key="14">
    <source>
        <dbReference type="PROSITE-ProRule" id="PRU00108"/>
    </source>
</evidence>
<comment type="similarity">
    <text evidence="2">Belongs to the paired homeobox family.</text>
</comment>
<evidence type="ECO:0000256" key="12">
    <source>
        <dbReference type="ARBA" id="ARBA00030203"/>
    </source>
</evidence>
<keyword evidence="8 14" id="KW-0371">Homeobox</keyword>
<dbReference type="PROSITE" id="PS51496">
    <property type="entry name" value="CVC"/>
    <property type="match status" value="1"/>
</dbReference>
<feature type="compositionally biased region" description="Polar residues" evidence="16">
    <location>
        <begin position="132"/>
        <end position="147"/>
    </location>
</feature>
<evidence type="ECO:0000313" key="20">
    <source>
        <dbReference type="EMBL" id="CDW29643.1"/>
    </source>
</evidence>
<proteinExistence type="inferred from homology"/>
<keyword evidence="6" id="KW-0805">Transcription regulation</keyword>
<dbReference type="Pfam" id="PF00046">
    <property type="entry name" value="Homeodomain"/>
    <property type="match status" value="1"/>
</dbReference>
<evidence type="ECO:0000259" key="19">
    <source>
        <dbReference type="PROSITE" id="PS51496"/>
    </source>
</evidence>
<comment type="subcellular location">
    <subcellularLocation>
        <location evidence="1 14 15">Nucleus</location>
    </subcellularLocation>
</comment>
<dbReference type="PROSITE" id="PS50803">
    <property type="entry name" value="OAR"/>
    <property type="match status" value="1"/>
</dbReference>
<accession>A0A0K2TUC3</accession>
<evidence type="ECO:0000256" key="10">
    <source>
        <dbReference type="ARBA" id="ARBA00023242"/>
    </source>
</evidence>
<keyword evidence="4" id="KW-0217">Developmental protein</keyword>
<dbReference type="InterPro" id="IPR009057">
    <property type="entry name" value="Homeodomain-like_sf"/>
</dbReference>
<feature type="region of interest" description="Disordered" evidence="16">
    <location>
        <begin position="199"/>
        <end position="223"/>
    </location>
</feature>
<dbReference type="InterPro" id="IPR017970">
    <property type="entry name" value="Homeobox_CS"/>
</dbReference>
<evidence type="ECO:0000256" key="16">
    <source>
        <dbReference type="SAM" id="MobiDB-lite"/>
    </source>
</evidence>
<evidence type="ECO:0000256" key="4">
    <source>
        <dbReference type="ARBA" id="ARBA00022473"/>
    </source>
</evidence>
<dbReference type="EMBL" id="HACA01012282">
    <property type="protein sequence ID" value="CDW29643.1"/>
    <property type="molecule type" value="Transcribed_RNA"/>
</dbReference>
<evidence type="ECO:0000256" key="3">
    <source>
        <dbReference type="ARBA" id="ARBA00014891"/>
    </source>
</evidence>
<dbReference type="Gene3D" id="1.10.10.60">
    <property type="entry name" value="Homeodomain-like"/>
    <property type="match status" value="1"/>
</dbReference>
<evidence type="ECO:0000256" key="7">
    <source>
        <dbReference type="ARBA" id="ARBA00023125"/>
    </source>
</evidence>
<feature type="DNA-binding region" description="Homeobox" evidence="14">
    <location>
        <begin position="226"/>
        <end position="285"/>
    </location>
</feature>
<feature type="region of interest" description="Disordered" evidence="16">
    <location>
        <begin position="104"/>
        <end position="147"/>
    </location>
</feature>
<dbReference type="PANTHER" id="PTHR46892">
    <property type="entry name" value="VISUAL SYSTEM HOMEOBOX 2"/>
    <property type="match status" value="1"/>
</dbReference>
<keyword evidence="10 14" id="KW-0539">Nucleus</keyword>
<dbReference type="GO" id="GO:0005634">
    <property type="term" value="C:nucleus"/>
    <property type="evidence" value="ECO:0007669"/>
    <property type="project" value="UniProtKB-SubCell"/>
</dbReference>